<protein>
    <submittedName>
        <fullName evidence="2">Uncharacterized protein</fullName>
    </submittedName>
</protein>
<reference evidence="2 3" key="1">
    <citation type="journal article" date="2018" name="Nat. Ecol. Evol.">
        <title>Pezizomycetes genomes reveal the molecular basis of ectomycorrhizal truffle lifestyle.</title>
        <authorList>
            <person name="Murat C."/>
            <person name="Payen T."/>
            <person name="Noel B."/>
            <person name="Kuo A."/>
            <person name="Morin E."/>
            <person name="Chen J."/>
            <person name="Kohler A."/>
            <person name="Krizsan K."/>
            <person name="Balestrini R."/>
            <person name="Da Silva C."/>
            <person name="Montanini B."/>
            <person name="Hainaut M."/>
            <person name="Levati E."/>
            <person name="Barry K.W."/>
            <person name="Belfiori B."/>
            <person name="Cichocki N."/>
            <person name="Clum A."/>
            <person name="Dockter R.B."/>
            <person name="Fauchery L."/>
            <person name="Guy J."/>
            <person name="Iotti M."/>
            <person name="Le Tacon F."/>
            <person name="Lindquist E.A."/>
            <person name="Lipzen A."/>
            <person name="Malagnac F."/>
            <person name="Mello A."/>
            <person name="Molinier V."/>
            <person name="Miyauchi S."/>
            <person name="Poulain J."/>
            <person name="Riccioni C."/>
            <person name="Rubini A."/>
            <person name="Sitrit Y."/>
            <person name="Splivallo R."/>
            <person name="Traeger S."/>
            <person name="Wang M."/>
            <person name="Zifcakova L."/>
            <person name="Wipf D."/>
            <person name="Zambonelli A."/>
            <person name="Paolocci F."/>
            <person name="Nowrousian M."/>
            <person name="Ottonello S."/>
            <person name="Baldrian P."/>
            <person name="Spatafora J.W."/>
            <person name="Henrissat B."/>
            <person name="Nagy L.G."/>
            <person name="Aury J.M."/>
            <person name="Wincker P."/>
            <person name="Grigoriev I.V."/>
            <person name="Bonfante P."/>
            <person name="Martin F.M."/>
        </authorList>
    </citation>
    <scope>NUCLEOTIDE SEQUENCE [LARGE SCALE GENOMIC DNA]</scope>
    <source>
        <strain evidence="2 3">RN42</strain>
    </source>
</reference>
<organism evidence="2 3">
    <name type="scientific">Ascobolus immersus RN42</name>
    <dbReference type="NCBI Taxonomy" id="1160509"/>
    <lineage>
        <taxon>Eukaryota</taxon>
        <taxon>Fungi</taxon>
        <taxon>Dikarya</taxon>
        <taxon>Ascomycota</taxon>
        <taxon>Pezizomycotina</taxon>
        <taxon>Pezizomycetes</taxon>
        <taxon>Pezizales</taxon>
        <taxon>Ascobolaceae</taxon>
        <taxon>Ascobolus</taxon>
    </lineage>
</organism>
<evidence type="ECO:0000313" key="3">
    <source>
        <dbReference type="Proteomes" id="UP000275078"/>
    </source>
</evidence>
<name>A0A3N4HQH8_ASCIM</name>
<feature type="region of interest" description="Disordered" evidence="1">
    <location>
        <begin position="214"/>
        <end position="238"/>
    </location>
</feature>
<feature type="region of interest" description="Disordered" evidence="1">
    <location>
        <begin position="70"/>
        <end position="101"/>
    </location>
</feature>
<accession>A0A3N4HQH8</accession>
<proteinExistence type="predicted"/>
<feature type="region of interest" description="Disordered" evidence="1">
    <location>
        <begin position="18"/>
        <end position="48"/>
    </location>
</feature>
<evidence type="ECO:0000256" key="1">
    <source>
        <dbReference type="SAM" id="MobiDB-lite"/>
    </source>
</evidence>
<dbReference type="AlphaFoldDB" id="A0A3N4HQH8"/>
<feature type="compositionally biased region" description="Basic and acidic residues" evidence="1">
    <location>
        <begin position="227"/>
        <end position="238"/>
    </location>
</feature>
<evidence type="ECO:0000313" key="2">
    <source>
        <dbReference type="EMBL" id="RPA76085.1"/>
    </source>
</evidence>
<gene>
    <name evidence="2" type="ORF">BJ508DRAFT_311405</name>
</gene>
<keyword evidence="3" id="KW-1185">Reference proteome</keyword>
<dbReference type="EMBL" id="ML119751">
    <property type="protein sequence ID" value="RPA76085.1"/>
    <property type="molecule type" value="Genomic_DNA"/>
</dbReference>
<sequence length="238" mass="27634">MNMLYGHNGIEDGYFLKKNVPESTSQQTGKIERERTRKPQGNTNLNPRFGTAMATASLILILVGSERTHDANTTPYRRKGEESDLSRQTLPQLQSRHETSKLSISHTMKYARCTKRSVRNILSTRKKSISTRIHENQYSRLFQEYSNAPISIHHITSQGQKLNYVTSNYYTEPNERTEQEPLPVQIQQDKFPPMTHHEEYRPKILLQTRHGLNSPIANHRLPTCRSYQDRALDEQTRT</sequence>
<dbReference type="Proteomes" id="UP000275078">
    <property type="component" value="Unassembled WGS sequence"/>
</dbReference>